<name>A0A8B7ZFE0_ACAPL</name>
<gene>
    <name evidence="3" type="primary">LOC110985315</name>
</gene>
<reference evidence="3" key="1">
    <citation type="submission" date="2025-08" db="UniProtKB">
        <authorList>
            <consortium name="RefSeq"/>
        </authorList>
    </citation>
    <scope>IDENTIFICATION</scope>
</reference>
<sequence>MEEANLVCNTPSHSMVLRQRRHKDAENVALGSPVTARFSSSCEEGLIGGRSVLNPVPLNVGLTGLVPSLESKAGRQLRTVKRAWGTFKAKMKPSGRRTNGRGARRHLLDLTVSVTPRTPEGVLCLMNSPLPLSAVRTPRSMCRYRDPVVVQTPCTPVDGVRRSERIAKRTPTPKRTALRTSQRQLPRRLQSPGDLTNEINRVTSQLDALAQGMRVLEAMETGITNSIARQDSEDSMKPEIQAKGKAAEKELKGKRNSSLTSLKESFQKHLKKQTAGGESSTEVTSGNKTKDDASIAMATTKMQKGQRESSFTNLKNTLQRGIWPRKGQRPATDEEQVISCHDDTSEEDNEDAPLMMQ</sequence>
<dbReference type="AlphaFoldDB" id="A0A8B7ZFE0"/>
<dbReference type="GeneID" id="110985315"/>
<evidence type="ECO:0000313" key="3">
    <source>
        <dbReference type="RefSeq" id="XP_022101946.1"/>
    </source>
</evidence>
<proteinExistence type="predicted"/>
<feature type="compositionally biased region" description="Polar residues" evidence="1">
    <location>
        <begin position="300"/>
        <end position="319"/>
    </location>
</feature>
<keyword evidence="2" id="KW-1185">Reference proteome</keyword>
<evidence type="ECO:0000313" key="2">
    <source>
        <dbReference type="Proteomes" id="UP000694845"/>
    </source>
</evidence>
<dbReference type="Proteomes" id="UP000694845">
    <property type="component" value="Unplaced"/>
</dbReference>
<feature type="compositionally biased region" description="Polar residues" evidence="1">
    <location>
        <begin position="276"/>
        <end position="287"/>
    </location>
</feature>
<dbReference type="KEGG" id="aplc:110985315"/>
<organism evidence="2 3">
    <name type="scientific">Acanthaster planci</name>
    <name type="common">Crown-of-thorns starfish</name>
    <dbReference type="NCBI Taxonomy" id="133434"/>
    <lineage>
        <taxon>Eukaryota</taxon>
        <taxon>Metazoa</taxon>
        <taxon>Echinodermata</taxon>
        <taxon>Eleutherozoa</taxon>
        <taxon>Asterozoa</taxon>
        <taxon>Asteroidea</taxon>
        <taxon>Valvatacea</taxon>
        <taxon>Valvatida</taxon>
        <taxon>Acanthasteridae</taxon>
        <taxon>Acanthaster</taxon>
    </lineage>
</organism>
<accession>A0A8B7ZFE0</accession>
<dbReference type="RefSeq" id="XP_022101946.1">
    <property type="nucleotide sequence ID" value="XM_022246254.1"/>
</dbReference>
<dbReference type="OrthoDB" id="10359682at2759"/>
<feature type="region of interest" description="Disordered" evidence="1">
    <location>
        <begin position="246"/>
        <end position="357"/>
    </location>
</feature>
<protein>
    <submittedName>
        <fullName evidence="3">Uncharacterized protein LOC110985315 isoform X1</fullName>
    </submittedName>
</protein>
<evidence type="ECO:0000256" key="1">
    <source>
        <dbReference type="SAM" id="MobiDB-lite"/>
    </source>
</evidence>